<keyword evidence="3" id="KW-1185">Reference proteome</keyword>
<dbReference type="EMBL" id="MCGO01000030">
    <property type="protein sequence ID" value="ORY41896.1"/>
    <property type="molecule type" value="Genomic_DNA"/>
</dbReference>
<comment type="caution">
    <text evidence="2">The sequence shown here is derived from an EMBL/GenBank/DDBJ whole genome shotgun (WGS) entry which is preliminary data.</text>
</comment>
<proteinExistence type="predicted"/>
<reference evidence="2 3" key="1">
    <citation type="submission" date="2016-07" db="EMBL/GenBank/DDBJ databases">
        <title>Pervasive Adenine N6-methylation of Active Genes in Fungi.</title>
        <authorList>
            <consortium name="DOE Joint Genome Institute"/>
            <person name="Mondo S.J."/>
            <person name="Dannebaum R.O."/>
            <person name="Kuo R.C."/>
            <person name="Labutti K."/>
            <person name="Haridas S."/>
            <person name="Kuo A."/>
            <person name="Salamov A."/>
            <person name="Ahrendt S.R."/>
            <person name="Lipzen A."/>
            <person name="Sullivan W."/>
            <person name="Andreopoulos W.B."/>
            <person name="Clum A."/>
            <person name="Lindquist E."/>
            <person name="Daum C."/>
            <person name="Ramamoorthy G.K."/>
            <person name="Gryganskyi A."/>
            <person name="Culley D."/>
            <person name="Magnuson J.K."/>
            <person name="James T.Y."/>
            <person name="O'Malley M.A."/>
            <person name="Stajich J.E."/>
            <person name="Spatafora J.W."/>
            <person name="Visel A."/>
            <person name="Grigoriev I.V."/>
        </authorList>
    </citation>
    <scope>NUCLEOTIDE SEQUENCE [LARGE SCALE GENOMIC DNA]</scope>
    <source>
        <strain evidence="2 3">JEL800</strain>
    </source>
</reference>
<evidence type="ECO:0000256" key="1">
    <source>
        <dbReference type="SAM" id="MobiDB-lite"/>
    </source>
</evidence>
<name>A0A1Y2C4L0_9FUNG</name>
<feature type="region of interest" description="Disordered" evidence="1">
    <location>
        <begin position="1"/>
        <end position="94"/>
    </location>
</feature>
<dbReference type="OrthoDB" id="10433050at2759"/>
<organism evidence="2 3">
    <name type="scientific">Rhizoclosmatium globosum</name>
    <dbReference type="NCBI Taxonomy" id="329046"/>
    <lineage>
        <taxon>Eukaryota</taxon>
        <taxon>Fungi</taxon>
        <taxon>Fungi incertae sedis</taxon>
        <taxon>Chytridiomycota</taxon>
        <taxon>Chytridiomycota incertae sedis</taxon>
        <taxon>Chytridiomycetes</taxon>
        <taxon>Chytridiales</taxon>
        <taxon>Chytriomycetaceae</taxon>
        <taxon>Rhizoclosmatium</taxon>
    </lineage>
</organism>
<gene>
    <name evidence="2" type="ORF">BCR33DRAFT_718557</name>
</gene>
<evidence type="ECO:0000313" key="2">
    <source>
        <dbReference type="EMBL" id="ORY41896.1"/>
    </source>
</evidence>
<accession>A0A1Y2C4L0</accession>
<feature type="non-terminal residue" evidence="2">
    <location>
        <position position="1"/>
    </location>
</feature>
<evidence type="ECO:0000313" key="3">
    <source>
        <dbReference type="Proteomes" id="UP000193642"/>
    </source>
</evidence>
<sequence>TSTTETEASTETTTLPTSETPGTTEISSETTTTSETPATTEVTSETSSIPTSETSATSEATSETTTTSTTTSATETTTTSHHETSSAVVPTSTTTTCTDEATVFVTQWIEDSPSPVPTVEPPSIGKDIGVTTVTIPATTEDVTIENHANVVTRRNQLLNEPCNPSTRLNCQSPLWCFRPPTATLPAPPGAYGTCKSPLVVPGPNDRFYIKSVDYNTCYNFVSKLFESCPTVVSPPDASFVTTTDLINPEYEVNTGRLVYKGSCFTVGTDASVSLVKCDASGAPLAGQTFTAVLIPVGAARKNKMVREKIGLAKVF</sequence>
<protein>
    <submittedName>
        <fullName evidence="2">Uncharacterized protein</fullName>
    </submittedName>
</protein>
<dbReference type="AlphaFoldDB" id="A0A1Y2C4L0"/>
<dbReference type="Proteomes" id="UP000193642">
    <property type="component" value="Unassembled WGS sequence"/>
</dbReference>